<evidence type="ECO:0000313" key="3">
    <source>
        <dbReference type="EMBL" id="KAK1748503.1"/>
    </source>
</evidence>
<dbReference type="AlphaFoldDB" id="A0AAD8YM39"/>
<organism evidence="3 4">
    <name type="scientific">Skeletonema marinoi</name>
    <dbReference type="NCBI Taxonomy" id="267567"/>
    <lineage>
        <taxon>Eukaryota</taxon>
        <taxon>Sar</taxon>
        <taxon>Stramenopiles</taxon>
        <taxon>Ochrophyta</taxon>
        <taxon>Bacillariophyta</taxon>
        <taxon>Coscinodiscophyceae</taxon>
        <taxon>Thalassiosirophycidae</taxon>
        <taxon>Thalassiosirales</taxon>
        <taxon>Skeletonemataceae</taxon>
        <taxon>Skeletonema</taxon>
        <taxon>Skeletonema marinoi-dohrnii complex</taxon>
    </lineage>
</organism>
<dbReference type="EMBL" id="JATAAI010000001">
    <property type="protein sequence ID" value="KAK1748503.1"/>
    <property type="molecule type" value="Genomic_DNA"/>
</dbReference>
<reference evidence="3" key="1">
    <citation type="submission" date="2023-06" db="EMBL/GenBank/DDBJ databases">
        <title>Survivors Of The Sea: Transcriptome response of Skeletonema marinoi to long-term dormancy.</title>
        <authorList>
            <person name="Pinder M.I.M."/>
            <person name="Kourtchenko O."/>
            <person name="Robertson E.K."/>
            <person name="Larsson T."/>
            <person name="Maumus F."/>
            <person name="Osuna-Cruz C.M."/>
            <person name="Vancaester E."/>
            <person name="Stenow R."/>
            <person name="Vandepoele K."/>
            <person name="Ploug H."/>
            <person name="Bruchert V."/>
            <person name="Godhe A."/>
            <person name="Topel M."/>
        </authorList>
    </citation>
    <scope>NUCLEOTIDE SEQUENCE</scope>
    <source>
        <strain evidence="3">R05AC</strain>
    </source>
</reference>
<evidence type="ECO:0000256" key="1">
    <source>
        <dbReference type="SAM" id="Coils"/>
    </source>
</evidence>
<dbReference type="Proteomes" id="UP001224775">
    <property type="component" value="Unassembled WGS sequence"/>
</dbReference>
<feature type="compositionally biased region" description="Basic residues" evidence="2">
    <location>
        <begin position="71"/>
        <end position="80"/>
    </location>
</feature>
<feature type="compositionally biased region" description="Acidic residues" evidence="2">
    <location>
        <begin position="230"/>
        <end position="242"/>
    </location>
</feature>
<accession>A0AAD8YM39</accession>
<keyword evidence="1" id="KW-0175">Coiled coil</keyword>
<feature type="coiled-coil region" evidence="1">
    <location>
        <begin position="330"/>
        <end position="357"/>
    </location>
</feature>
<feature type="compositionally biased region" description="Pro residues" evidence="2">
    <location>
        <begin position="182"/>
        <end position="193"/>
    </location>
</feature>
<evidence type="ECO:0000256" key="2">
    <source>
        <dbReference type="SAM" id="MobiDB-lite"/>
    </source>
</evidence>
<keyword evidence="4" id="KW-1185">Reference proteome</keyword>
<comment type="caution">
    <text evidence="3">The sequence shown here is derived from an EMBL/GenBank/DDBJ whole genome shotgun (WGS) entry which is preliminary data.</text>
</comment>
<proteinExistence type="predicted"/>
<feature type="compositionally biased region" description="Low complexity" evidence="2">
    <location>
        <begin position="194"/>
        <end position="206"/>
    </location>
</feature>
<feature type="region of interest" description="Disordered" evidence="2">
    <location>
        <begin position="168"/>
        <end position="249"/>
    </location>
</feature>
<feature type="coiled-coil region" evidence="1">
    <location>
        <begin position="386"/>
        <end position="449"/>
    </location>
</feature>
<gene>
    <name evidence="3" type="ORF">QTG54_000442</name>
</gene>
<evidence type="ECO:0000313" key="4">
    <source>
        <dbReference type="Proteomes" id="UP001224775"/>
    </source>
</evidence>
<protein>
    <submittedName>
        <fullName evidence="3">Uncharacterized protein</fullName>
    </submittedName>
</protein>
<sequence length="613" mass="69045">MDKMRLDLMRSDLSIKISEDRVKRLENELKEMTKKYNWAQSALRDRASGGSRQPSTSLKGKDQSSQVKPQRQQKQKKHQSPSHVQPKARSLKGKNLVQNGLHTTILQKGGESKKKLSENSVRPISLIKSSFQGNSIEDLPPFAAGLFANAEREEKRRRLKLGIIEESELDDLSPPSSVAQIPPSPSSPSPSPPSSSSSSNIGSLSPMAAGLFEQAERIEKERRSKRGFIEESELSLPDDGDDSDHCEKPINDIPAVANIANRNITNDEAFDLEEEVKVHVTAANTSIVGSNFTTAVAEKLKSPSLGNTTVEKKSIEVKEEKKPIDVRAAAREVISANDDAEKELLSLRKQCAILSHKLSRSEELRRAQTDELKTSLKSEKILRGLNADWTRRMSDARKEMDEEKAEWNKDFEEKKKSWEEEKNGLEERLKALECEKEELQFRLQSQNNITFVANLFCDLLKERVRSKLSHTRNRLFPGQTTNTSLSLNETQTFVFSSPNLTWRRLRYGKKAPNRMLTVGGASERQRASRALRLFSWARAINGNNGVRNSADNQKNTQNEEDESSSPSSYISPPPGLEPLAPLLVTKKRRIPKRLYAEKKSAWKSPSLVPKFLR</sequence>
<feature type="region of interest" description="Disordered" evidence="2">
    <location>
        <begin position="544"/>
        <end position="582"/>
    </location>
</feature>
<feature type="region of interest" description="Disordered" evidence="2">
    <location>
        <begin position="35"/>
        <end position="98"/>
    </location>
</feature>
<name>A0AAD8YM39_9STRA</name>
<feature type="compositionally biased region" description="Polar residues" evidence="2">
    <location>
        <begin position="544"/>
        <end position="556"/>
    </location>
</feature>